<comment type="function">
    <text evidence="5">Effector that suppresses plant defense responses during pathogen infection.</text>
</comment>
<name>G1FRD2_PHYSO</name>
<reference evidence="6" key="1">
    <citation type="journal article" date="2011" name="Plant Cell">
        <title>Transcriptional programming and functional interactions within the Phytophthora sojae RXLR effector repertoire.</title>
        <authorList>
            <person name="Wang Q."/>
            <person name="Han C."/>
            <person name="Ferreira A.O."/>
            <person name="Yu X."/>
            <person name="Ye W."/>
            <person name="Tripathy S."/>
            <person name="Kale S.D."/>
            <person name="Gu B."/>
            <person name="Sheng Y."/>
            <person name="Sui Y."/>
            <person name="Wang X."/>
            <person name="Zhang Z."/>
            <person name="Cheng B."/>
            <person name="Dong S."/>
            <person name="Shan W."/>
            <person name="Zheng X."/>
            <person name="Dou D."/>
            <person name="Tyler B.M."/>
            <person name="Wang Y."/>
        </authorList>
    </citation>
    <scope>NUCLEOTIDE SEQUENCE</scope>
    <source>
        <strain evidence="6">P7074</strain>
    </source>
</reference>
<comment type="subcellular location">
    <subcellularLocation>
        <location evidence="1 5">Secreted</location>
    </subcellularLocation>
</comment>
<comment type="domain">
    <text evidence="5">The RxLR-dEER motif acts to carry the protein into the host cell cytoplasm through binding to cell surface phosphatidylinositol-3-phosphate.</text>
</comment>
<protein>
    <recommendedName>
        <fullName evidence="5">RxLR effector protein</fullName>
    </recommendedName>
</protein>
<evidence type="ECO:0000256" key="5">
    <source>
        <dbReference type="RuleBase" id="RU367124"/>
    </source>
</evidence>
<dbReference type="InterPro" id="IPR031825">
    <property type="entry name" value="RXLR"/>
</dbReference>
<keyword evidence="4 5" id="KW-0732">Signal</keyword>
<dbReference type="VEuPathDB" id="FungiDB:PHYSODRAFT_285354"/>
<accession>G1FRD2</accession>
<comment type="similarity">
    <text evidence="2 5">Belongs to the RxLR effector family.</text>
</comment>
<evidence type="ECO:0000256" key="4">
    <source>
        <dbReference type="ARBA" id="ARBA00022729"/>
    </source>
</evidence>
<dbReference type="AlphaFoldDB" id="G1FRD2"/>
<sequence>MRLSYFLLATVVALAATPVSAASDLTTTDSGKRFLRSTESNQETEALDSADEERLVNPFPNLKLKIPEIKLDKLKVPFTKKAPVTAYSHPLLRPLDEVLASIKPPQLNKMGQNLQRQMDENIIAKSFVNQFIDEQWPLQTLKQNMGITRNTPKDSEQYLAYILLIQVRSYNNVQAKTGWATKSLNWKRSVDKVVPTLKAEDARKFGKDLQAKLESNPLAKAFAEQHRRQDWSIPLLVKQLGITTETPKYADEYVALWLLRDVQAWNKVGKLKI</sequence>
<proteinExistence type="inferred from homology"/>
<evidence type="ECO:0000256" key="1">
    <source>
        <dbReference type="ARBA" id="ARBA00004613"/>
    </source>
</evidence>
<evidence type="ECO:0000256" key="3">
    <source>
        <dbReference type="ARBA" id="ARBA00022525"/>
    </source>
</evidence>
<organism evidence="6">
    <name type="scientific">Phytophthora sojae</name>
    <name type="common">Soybean stem and root rot agent</name>
    <name type="synonym">Phytophthora megasperma f. sp. glycines</name>
    <dbReference type="NCBI Taxonomy" id="67593"/>
    <lineage>
        <taxon>Eukaryota</taxon>
        <taxon>Sar</taxon>
        <taxon>Stramenopiles</taxon>
        <taxon>Oomycota</taxon>
        <taxon>Peronosporomycetes</taxon>
        <taxon>Peronosporales</taxon>
        <taxon>Peronosporaceae</taxon>
        <taxon>Phytophthora</taxon>
    </lineage>
</organism>
<gene>
    <name evidence="6" type="primary">Avh</name>
</gene>
<feature type="chain" id="PRO_5044982016" description="RxLR effector protein" evidence="5">
    <location>
        <begin position="22"/>
        <end position="273"/>
    </location>
</feature>
<keyword evidence="3 5" id="KW-0964">Secreted</keyword>
<dbReference type="Pfam" id="PF16810">
    <property type="entry name" value="RXLR"/>
    <property type="match status" value="1"/>
</dbReference>
<evidence type="ECO:0000313" key="6">
    <source>
        <dbReference type="EMBL" id="AEK80670.1"/>
    </source>
</evidence>
<evidence type="ECO:0000256" key="2">
    <source>
        <dbReference type="ARBA" id="ARBA00010400"/>
    </source>
</evidence>
<dbReference type="EMBL" id="JN253857">
    <property type="protein sequence ID" value="AEK80670.1"/>
    <property type="molecule type" value="Genomic_DNA"/>
</dbReference>
<feature type="signal peptide" evidence="5">
    <location>
        <begin position="1"/>
        <end position="21"/>
    </location>
</feature>